<gene>
    <name evidence="3" type="ORF">LX12_003966</name>
</gene>
<keyword evidence="2" id="KW-0456">Lyase</keyword>
<dbReference type="CDD" id="cd03416">
    <property type="entry name" value="CbiX_SirB_N"/>
    <property type="match status" value="1"/>
</dbReference>
<dbReference type="SUPFAM" id="SSF53800">
    <property type="entry name" value="Chelatase"/>
    <property type="match status" value="2"/>
</dbReference>
<dbReference type="Proteomes" id="UP001205740">
    <property type="component" value="Unassembled WGS sequence"/>
</dbReference>
<protein>
    <submittedName>
        <fullName evidence="3">Sirohydrochlorin ferrochelatase</fullName>
    </submittedName>
</protein>
<evidence type="ECO:0000256" key="2">
    <source>
        <dbReference type="ARBA" id="ARBA00023239"/>
    </source>
</evidence>
<proteinExistence type="predicted"/>
<accession>A0ABT1HAC8</accession>
<dbReference type="PANTHER" id="PTHR33542">
    <property type="entry name" value="SIROHYDROCHLORIN FERROCHELATASE, CHLOROPLASTIC"/>
    <property type="match status" value="1"/>
</dbReference>
<keyword evidence="1" id="KW-0479">Metal-binding</keyword>
<dbReference type="RefSeq" id="WP_253656308.1">
    <property type="nucleotide sequence ID" value="NZ_BAAAOE010000002.1"/>
</dbReference>
<organism evidence="3 4">
    <name type="scientific">Williamsia serinedens</name>
    <dbReference type="NCBI Taxonomy" id="391736"/>
    <lineage>
        <taxon>Bacteria</taxon>
        <taxon>Bacillati</taxon>
        <taxon>Actinomycetota</taxon>
        <taxon>Actinomycetes</taxon>
        <taxon>Mycobacteriales</taxon>
        <taxon>Nocardiaceae</taxon>
        <taxon>Williamsia</taxon>
    </lineage>
</organism>
<name>A0ABT1HAC8_9NOCA</name>
<sequence length="245" mass="25672">MTAAVLVAHGSRDPRFAVTAGRLRDAVARSTPGIAVTLAYLDLDEPSVGDVLARVDGDVAVVPLLLGDAYHNRVDLPALLGESARPGLRTVHTPVLADPRLTGALADRAVDAGLDAGDGVLMCAVGSSDAAADAETRHRGDDLAAALSSRGVDVPVEVAFATRSDTILAADRRLRDADAQRVLVAPWFLSAGTLTDRVERVLDDADRPWRMAGPLGAHQAVVDVVRARIVEALTGVMSDSRSTHR</sequence>
<evidence type="ECO:0000313" key="4">
    <source>
        <dbReference type="Proteomes" id="UP001205740"/>
    </source>
</evidence>
<comment type="caution">
    <text evidence="3">The sequence shown here is derived from an EMBL/GenBank/DDBJ whole genome shotgun (WGS) entry which is preliminary data.</text>
</comment>
<dbReference type="Pfam" id="PF01903">
    <property type="entry name" value="CbiX"/>
    <property type="match status" value="2"/>
</dbReference>
<evidence type="ECO:0000256" key="1">
    <source>
        <dbReference type="ARBA" id="ARBA00022723"/>
    </source>
</evidence>
<dbReference type="Gene3D" id="3.40.50.1400">
    <property type="match status" value="2"/>
</dbReference>
<keyword evidence="4" id="KW-1185">Reference proteome</keyword>
<evidence type="ECO:0000313" key="3">
    <source>
        <dbReference type="EMBL" id="MCP2162758.1"/>
    </source>
</evidence>
<reference evidence="3 4" key="1">
    <citation type="submission" date="2022-06" db="EMBL/GenBank/DDBJ databases">
        <title>Genomic Encyclopedia of Archaeal and Bacterial Type Strains, Phase II (KMG-II): from individual species to whole genera.</title>
        <authorList>
            <person name="Goeker M."/>
        </authorList>
    </citation>
    <scope>NUCLEOTIDE SEQUENCE [LARGE SCALE GENOMIC DNA]</scope>
    <source>
        <strain evidence="3 4">DSM 45037</strain>
    </source>
</reference>
<dbReference type="InterPro" id="IPR002762">
    <property type="entry name" value="CbiX-like"/>
</dbReference>
<dbReference type="PANTHER" id="PTHR33542:SF5">
    <property type="entry name" value="FERROCHELATASE CHE1"/>
    <property type="match status" value="1"/>
</dbReference>
<dbReference type="EMBL" id="JAMTCG010000007">
    <property type="protein sequence ID" value="MCP2162758.1"/>
    <property type="molecule type" value="Genomic_DNA"/>
</dbReference>
<dbReference type="InterPro" id="IPR050963">
    <property type="entry name" value="Sirohydro_Cobaltochel/CbiX"/>
</dbReference>